<feature type="compositionally biased region" description="Acidic residues" evidence="1">
    <location>
        <begin position="240"/>
        <end position="259"/>
    </location>
</feature>
<sequence>MAAFMFWCLVASVSPSLAIREAVETAVGSNLQDTNGQQRGSTVAMTLDVALCGECSIFGADHRTVSITIRDTRSPSHPSWHFTYHLLDMKNKQKARFGDDLQGVDPDAVLEATVEVKQQYYVKLAGFASCGRKMGQIEFTTFGGQGVALKPFDKANSAGFYQMVHLQLLREAELQPEVPSGEKVRNLNDPEIHAHARELVDEEEDDSTPREILPPPVQLKTKSAPQESEQESSSGTTIVGEDEGEGEDDEADTTPEETVPEAQNVFDDSKEKAKASERNCKRCIFRLGIGLEGLLAYQLRGVIEALCEADGCGGGAPCTGSYGGLELTCDQDRASEGYKNMQRALVTNIVKLDREAREAKKAASPEVKAKLVESEEASKQESNSLPPTSPAVLAQEGCRGGEDGEAAWTRNELVSLAGSTVKNSKGKARVAKNQLQTLCSSRSEHLSVPGYECAALYTMMSAVKNKEVSGDSDCDFTKWLKNKAKNVFTEGCSHNQWRLCEDGEPCPGSRATYALCMAREVQ</sequence>
<feature type="region of interest" description="Disordered" evidence="1">
    <location>
        <begin position="199"/>
        <end position="271"/>
    </location>
</feature>
<keyword evidence="2" id="KW-0732">Signal</keyword>
<gene>
    <name evidence="3" type="ORF">SNAT2548_LOCUS2039</name>
</gene>
<feature type="compositionally biased region" description="Basic and acidic residues" evidence="1">
    <location>
        <begin position="361"/>
        <end position="379"/>
    </location>
</feature>
<evidence type="ECO:0000256" key="2">
    <source>
        <dbReference type="SAM" id="SignalP"/>
    </source>
</evidence>
<feature type="region of interest" description="Disordered" evidence="1">
    <location>
        <begin position="361"/>
        <end position="399"/>
    </location>
</feature>
<dbReference type="OrthoDB" id="424147at2759"/>
<evidence type="ECO:0000313" key="3">
    <source>
        <dbReference type="EMBL" id="CAE6962587.1"/>
    </source>
</evidence>
<reference evidence="3" key="1">
    <citation type="submission" date="2021-02" db="EMBL/GenBank/DDBJ databases">
        <authorList>
            <person name="Dougan E. K."/>
            <person name="Rhodes N."/>
            <person name="Thang M."/>
            <person name="Chan C."/>
        </authorList>
    </citation>
    <scope>NUCLEOTIDE SEQUENCE</scope>
</reference>
<keyword evidence="4" id="KW-1185">Reference proteome</keyword>
<dbReference type="AlphaFoldDB" id="A0A812HVQ4"/>
<feature type="chain" id="PRO_5032534626" description="Pherophorin domain-containing protein" evidence="2">
    <location>
        <begin position="19"/>
        <end position="522"/>
    </location>
</feature>
<evidence type="ECO:0000313" key="4">
    <source>
        <dbReference type="Proteomes" id="UP000604046"/>
    </source>
</evidence>
<evidence type="ECO:0008006" key="5">
    <source>
        <dbReference type="Google" id="ProtNLM"/>
    </source>
</evidence>
<evidence type="ECO:0000256" key="1">
    <source>
        <dbReference type="SAM" id="MobiDB-lite"/>
    </source>
</evidence>
<comment type="caution">
    <text evidence="3">The sequence shown here is derived from an EMBL/GenBank/DDBJ whole genome shotgun (WGS) entry which is preliminary data.</text>
</comment>
<accession>A0A812HVQ4</accession>
<organism evidence="3 4">
    <name type="scientific">Symbiodinium natans</name>
    <dbReference type="NCBI Taxonomy" id="878477"/>
    <lineage>
        <taxon>Eukaryota</taxon>
        <taxon>Sar</taxon>
        <taxon>Alveolata</taxon>
        <taxon>Dinophyceae</taxon>
        <taxon>Suessiales</taxon>
        <taxon>Symbiodiniaceae</taxon>
        <taxon>Symbiodinium</taxon>
    </lineage>
</organism>
<proteinExistence type="predicted"/>
<feature type="signal peptide" evidence="2">
    <location>
        <begin position="1"/>
        <end position="18"/>
    </location>
</feature>
<dbReference type="EMBL" id="CAJNDS010000114">
    <property type="protein sequence ID" value="CAE6962587.1"/>
    <property type="molecule type" value="Genomic_DNA"/>
</dbReference>
<protein>
    <recommendedName>
        <fullName evidence="5">Pherophorin domain-containing protein</fullName>
    </recommendedName>
</protein>
<dbReference type="Proteomes" id="UP000604046">
    <property type="component" value="Unassembled WGS sequence"/>
</dbReference>
<name>A0A812HVQ4_9DINO</name>